<gene>
    <name evidence="2" type="ORF">EVG20_g9573</name>
</gene>
<feature type="compositionally biased region" description="Basic and acidic residues" evidence="1">
    <location>
        <begin position="76"/>
        <end position="86"/>
    </location>
</feature>
<evidence type="ECO:0000313" key="3">
    <source>
        <dbReference type="Proteomes" id="UP000298327"/>
    </source>
</evidence>
<name>A0A4Y9Y1M3_9AGAM</name>
<sequence>MCVLLATGYVLSTPFLAPSPRPSRSAPAGIHYPFAACRMLHTSTSKPIRHTLYSARISTLDSTSTRHSAVIRGTHTKHDSGREAARRARKTVQPSDGDADEGGHGTGGRNVAFRGRFVSRALRCVPGRWWAGARGRERGRARSRSRTGTGTGTEKGEGGRGKEKGEGGTNVGTVQRHGPRADVAGRYSGGAGLALGPEFSARQDQGTDADALTETETEKDAAASTATGRGTQRNDGRGTAKPQHPCSTSAPPNLQRRWQSSVRTVRSTVTVMVLVLVLVLVHLPLTGTPHPAPCARRPLPSCLSVTMISVWCTVLRSQASGLRLQRSAPAYSPFSPANTSSTSLPALLQTGYLVGAIEYAVPNQVAEPYHSHVQADGRFASALGAKGLDTDTLCFSRAGLAGTLPDAGAVIGHRNRARMPEAFARARWSLCSVLGARCYSGARRRGSACCMTRVTGWGVRMKYIQSWARRAVYVRVSCRQDCIVFKFALVGGAVALRGDPAVATAQQQQQHAAWLEAPRQIRFSIYERSVESTCSPAYHPRYAILGGHC</sequence>
<evidence type="ECO:0000256" key="1">
    <source>
        <dbReference type="SAM" id="MobiDB-lite"/>
    </source>
</evidence>
<proteinExistence type="predicted"/>
<organism evidence="2 3">
    <name type="scientific">Dentipellis fragilis</name>
    <dbReference type="NCBI Taxonomy" id="205917"/>
    <lineage>
        <taxon>Eukaryota</taxon>
        <taxon>Fungi</taxon>
        <taxon>Dikarya</taxon>
        <taxon>Basidiomycota</taxon>
        <taxon>Agaricomycotina</taxon>
        <taxon>Agaricomycetes</taxon>
        <taxon>Russulales</taxon>
        <taxon>Hericiaceae</taxon>
        <taxon>Dentipellis</taxon>
    </lineage>
</organism>
<accession>A0A4Y9Y1M3</accession>
<feature type="compositionally biased region" description="Polar residues" evidence="1">
    <location>
        <begin position="245"/>
        <end position="259"/>
    </location>
</feature>
<feature type="region of interest" description="Disordered" evidence="1">
    <location>
        <begin position="133"/>
        <end position="259"/>
    </location>
</feature>
<dbReference type="AlphaFoldDB" id="A0A4Y9Y1M3"/>
<protein>
    <submittedName>
        <fullName evidence="2">Uncharacterized protein</fullName>
    </submittedName>
</protein>
<keyword evidence="3" id="KW-1185">Reference proteome</keyword>
<dbReference type="Proteomes" id="UP000298327">
    <property type="component" value="Unassembled WGS sequence"/>
</dbReference>
<dbReference type="EMBL" id="SEOQ01000990">
    <property type="protein sequence ID" value="TFY54769.1"/>
    <property type="molecule type" value="Genomic_DNA"/>
</dbReference>
<feature type="region of interest" description="Disordered" evidence="1">
    <location>
        <begin position="64"/>
        <end position="111"/>
    </location>
</feature>
<evidence type="ECO:0000313" key="2">
    <source>
        <dbReference type="EMBL" id="TFY54769.1"/>
    </source>
</evidence>
<feature type="compositionally biased region" description="Basic and acidic residues" evidence="1">
    <location>
        <begin position="154"/>
        <end position="166"/>
    </location>
</feature>
<reference evidence="2 3" key="1">
    <citation type="submission" date="2019-02" db="EMBL/GenBank/DDBJ databases">
        <title>Genome sequencing of the rare red list fungi Dentipellis fragilis.</title>
        <authorList>
            <person name="Buettner E."/>
            <person name="Kellner H."/>
        </authorList>
    </citation>
    <scope>NUCLEOTIDE SEQUENCE [LARGE SCALE GENOMIC DNA]</scope>
    <source>
        <strain evidence="2 3">DSM 105465</strain>
    </source>
</reference>
<comment type="caution">
    <text evidence="2">The sequence shown here is derived from an EMBL/GenBank/DDBJ whole genome shotgun (WGS) entry which is preliminary data.</text>
</comment>